<comment type="subcellular location">
    <subcellularLocation>
        <location evidence="1">Cell membrane</location>
        <topology evidence="1">Multi-pass membrane protein</topology>
    </subcellularLocation>
</comment>
<feature type="transmembrane region" description="Helical" evidence="6">
    <location>
        <begin position="258"/>
        <end position="286"/>
    </location>
</feature>
<accession>A0A098EQI7</accession>
<keyword evidence="4 6" id="KW-1133">Transmembrane helix</keyword>
<keyword evidence="5 6" id="KW-0472">Membrane</keyword>
<evidence type="ECO:0000256" key="4">
    <source>
        <dbReference type="ARBA" id="ARBA00022989"/>
    </source>
</evidence>
<dbReference type="Pfam" id="PF03631">
    <property type="entry name" value="Virul_fac_BrkB"/>
    <property type="match status" value="1"/>
</dbReference>
<proteinExistence type="predicted"/>
<dbReference type="PANTHER" id="PTHR30213">
    <property type="entry name" value="INNER MEMBRANE PROTEIN YHJD"/>
    <property type="match status" value="1"/>
</dbReference>
<sequence>MQRPSTDSEERLNNLQVSHDVTTAKGFLKEVGKRIKEIDVQGLGAQLAFFFLLSIFPLLIFLVTLLPYLNLSSDQIYGFLQEVAPAEVYAIIEETLKDIMTNQNGRLLSFGIIATIWSASLGMDALIKSLNFSYGVEENRPFLIARGMSILSTILMIFIMIVALVLPIFGQQTGIFLSSFLGLEDSFLELWNRLRFTIPPLIIFAVCSVIYWVAPNVRLDVRSVMVGAAFTSIGWIAVSYIFSLYINHFATFSATYGSIGGIIMLMIWLYLSAMLLLVGGQINAVMQGRRNSLDRRQHNL</sequence>
<reference evidence="7 8" key="1">
    <citation type="submission" date="2014-09" db="EMBL/GenBank/DDBJ databases">
        <authorList>
            <person name="Urmite Genomes Urmite Genomes"/>
        </authorList>
    </citation>
    <scope>NUCLEOTIDE SEQUENCE [LARGE SCALE GENOMIC DNA]</scope>
    <source>
        <strain evidence="7 8">ES2</strain>
    </source>
</reference>
<feature type="transmembrane region" description="Helical" evidence="6">
    <location>
        <begin position="148"/>
        <end position="169"/>
    </location>
</feature>
<evidence type="ECO:0000256" key="3">
    <source>
        <dbReference type="ARBA" id="ARBA00022692"/>
    </source>
</evidence>
<dbReference type="AlphaFoldDB" id="A0A098EQI7"/>
<dbReference type="Proteomes" id="UP000043699">
    <property type="component" value="Unassembled WGS sequence"/>
</dbReference>
<evidence type="ECO:0000256" key="1">
    <source>
        <dbReference type="ARBA" id="ARBA00004651"/>
    </source>
</evidence>
<keyword evidence="8" id="KW-1185">Reference proteome</keyword>
<evidence type="ECO:0000313" key="8">
    <source>
        <dbReference type="Proteomes" id="UP000043699"/>
    </source>
</evidence>
<feature type="transmembrane region" description="Helical" evidence="6">
    <location>
        <begin position="226"/>
        <end position="246"/>
    </location>
</feature>
<dbReference type="NCBIfam" id="TIGR00765">
    <property type="entry name" value="yihY_not_rbn"/>
    <property type="match status" value="1"/>
</dbReference>
<protein>
    <submittedName>
        <fullName evidence="7">Uncharacterized protein</fullName>
    </submittedName>
</protein>
<dbReference type="EMBL" id="CCXS01000001">
    <property type="protein sequence ID" value="CEG23566.1"/>
    <property type="molecule type" value="Genomic_DNA"/>
</dbReference>
<feature type="transmembrane region" description="Helical" evidence="6">
    <location>
        <begin position="43"/>
        <end position="69"/>
    </location>
</feature>
<dbReference type="GO" id="GO:0005886">
    <property type="term" value="C:plasma membrane"/>
    <property type="evidence" value="ECO:0007669"/>
    <property type="project" value="UniProtKB-SubCell"/>
</dbReference>
<gene>
    <name evidence="7" type="ORF">BN1080_02564</name>
</gene>
<feature type="transmembrane region" description="Helical" evidence="6">
    <location>
        <begin position="196"/>
        <end position="214"/>
    </location>
</feature>
<name>A0A098EQI7_9BACL</name>
<feature type="transmembrane region" description="Helical" evidence="6">
    <location>
        <begin position="107"/>
        <end position="127"/>
    </location>
</feature>
<keyword evidence="2" id="KW-1003">Cell membrane</keyword>
<evidence type="ECO:0000256" key="5">
    <source>
        <dbReference type="ARBA" id="ARBA00023136"/>
    </source>
</evidence>
<dbReference type="STRING" id="1499687.BN1080_02564"/>
<evidence type="ECO:0000256" key="6">
    <source>
        <dbReference type="SAM" id="Phobius"/>
    </source>
</evidence>
<dbReference type="PIRSF" id="PIRSF035875">
    <property type="entry name" value="RNase_BN"/>
    <property type="match status" value="1"/>
</dbReference>
<dbReference type="RefSeq" id="WP_234398962.1">
    <property type="nucleotide sequence ID" value="NZ_CCXS01000001.1"/>
</dbReference>
<evidence type="ECO:0000256" key="2">
    <source>
        <dbReference type="ARBA" id="ARBA00022475"/>
    </source>
</evidence>
<dbReference type="PANTHER" id="PTHR30213:SF0">
    <property type="entry name" value="UPF0761 MEMBRANE PROTEIN YIHY"/>
    <property type="match status" value="1"/>
</dbReference>
<evidence type="ECO:0000313" key="7">
    <source>
        <dbReference type="EMBL" id="CEG23566.1"/>
    </source>
</evidence>
<keyword evidence="3 6" id="KW-0812">Transmembrane</keyword>
<organism evidence="7 8">
    <name type="scientific">Planococcus massiliensis</name>
    <dbReference type="NCBI Taxonomy" id="1499687"/>
    <lineage>
        <taxon>Bacteria</taxon>
        <taxon>Bacillati</taxon>
        <taxon>Bacillota</taxon>
        <taxon>Bacilli</taxon>
        <taxon>Bacillales</taxon>
        <taxon>Caryophanaceae</taxon>
        <taxon>Planococcus</taxon>
    </lineage>
</organism>
<dbReference type="InterPro" id="IPR017039">
    <property type="entry name" value="Virul_fac_BrkB"/>
</dbReference>